<feature type="domain" description="BCL-6 corepressor non-ankyrin-repeat" evidence="10">
    <location>
        <begin position="1153"/>
        <end position="1233"/>
    </location>
</feature>
<dbReference type="PROSITE" id="PS50088">
    <property type="entry name" value="ANK_REPEAT"/>
    <property type="match status" value="2"/>
</dbReference>
<feature type="region of interest" description="Disordered" evidence="9">
    <location>
        <begin position="74"/>
        <end position="107"/>
    </location>
</feature>
<feature type="repeat" description="ANK" evidence="8">
    <location>
        <begin position="1322"/>
        <end position="1354"/>
    </location>
</feature>
<keyword evidence="2" id="KW-1017">Isopeptide bond</keyword>
<feature type="compositionally biased region" description="Basic and acidic residues" evidence="9">
    <location>
        <begin position="1061"/>
        <end position="1071"/>
    </location>
</feature>
<feature type="compositionally biased region" description="Polar residues" evidence="9">
    <location>
        <begin position="1282"/>
        <end position="1291"/>
    </location>
</feature>
<feature type="compositionally biased region" description="Basic and acidic residues" evidence="9">
    <location>
        <begin position="371"/>
        <end position="392"/>
    </location>
</feature>
<feature type="compositionally biased region" description="Basic and acidic residues" evidence="9">
    <location>
        <begin position="92"/>
        <end position="104"/>
    </location>
</feature>
<evidence type="ECO:0000256" key="6">
    <source>
        <dbReference type="ARBA" id="ARBA00023242"/>
    </source>
</evidence>
<feature type="compositionally biased region" description="Basic and acidic residues" evidence="9">
    <location>
        <begin position="507"/>
        <end position="520"/>
    </location>
</feature>
<feature type="compositionally biased region" description="Polar residues" evidence="9">
    <location>
        <begin position="521"/>
        <end position="533"/>
    </location>
</feature>
<dbReference type="GO" id="GO:0000122">
    <property type="term" value="P:negative regulation of transcription by RNA polymerase II"/>
    <property type="evidence" value="ECO:0007669"/>
    <property type="project" value="TreeGrafter"/>
</dbReference>
<feature type="region of interest" description="Disordered" evidence="9">
    <location>
        <begin position="855"/>
        <end position="943"/>
    </location>
</feature>
<dbReference type="PANTHER" id="PTHR24117:SF8">
    <property type="entry name" value="BCL-6 COREPRESSOR"/>
    <property type="match status" value="1"/>
</dbReference>
<feature type="compositionally biased region" description="Basic residues" evidence="9">
    <location>
        <begin position="1207"/>
        <end position="1217"/>
    </location>
</feature>
<feature type="region of interest" description="Disordered" evidence="9">
    <location>
        <begin position="1112"/>
        <end position="1296"/>
    </location>
</feature>
<dbReference type="Ensembl" id="ENSOMYT00000151905.1">
    <property type="protein sequence ID" value="ENSOMYP00000128158.1"/>
    <property type="gene ID" value="ENSOMYG00000062112.1"/>
</dbReference>
<dbReference type="GO" id="GO:0005634">
    <property type="term" value="C:nucleus"/>
    <property type="evidence" value="ECO:0007669"/>
    <property type="project" value="UniProtKB-SubCell"/>
</dbReference>
<feature type="compositionally biased region" description="Low complexity" evidence="9">
    <location>
        <begin position="541"/>
        <end position="566"/>
    </location>
</feature>
<proteinExistence type="inferred from homology"/>
<sequence length="1586" mass="173353">MNPLAALGMDRSSLMRESLRVHGGMVYPGIRTLSASEKAREGVSSLPLGYDLVYKPEGLTLDGRKPGNGYVGLYKSSPPGLQRPGGGGEGLGMERRVGPGDKPSELGLNGSNGFLRLPWAVNPYADPGLYPFLDSSKYAALNMYKASFLSQPSPYLPQHLAYQSLCGGAGGSAAGAERLFYMPPYPPAPISSPLAPPMRIPMATVVPNTLSPMQGLGPRIHHEASPYGQPQSQPHHQSHSDRQPHSSSKLSRTSSSKSSGSSSIHNSSSITSSSSSSAGTGISSSLPVDSTQALIMQSPRTAPHPPQTSVPPPSPLVDNSTLDIQKSLFRSPPCSSTTTTSSSPSVSHPFYMSSMASEHRSPVRSGSNTHKAKEQCSSSEHRNVERNGERKRSQSPLKTFSSDRPAVLQAPAKDPADKPLDLSAKILELEGSPNGFPPKLEALAKLGYSPAARYGLPPSRELLKETLSPSGASSKTSERPEIISTLRSSWVVPSPTPVHDSSSSDVNHNKDPSVIKHKNLENLSSTQQRSSSCPRIGEVDGAVAPSHAPAVVAPSGSRPSSASPSPKVNGDWPRSSPNYSETAPSSNRVGSHPSSGKPLKKPEAQEMPFKPQQPPHLDNSHPSGHPPSHLYLPQSDGYLPPSLAYANRYLPYSVQESMSLPHMPMPGKGPVYPHPVLLGSSNLYPPRLPPKHGLPYGIPPSHGDYLTFHDSQEMVHPLMSSPHTSLDLKTSERLQELRSRPKEKIWQHHEGSAPAYKTQAPDTKHTRRGDRETDRSTGLGSKSLNHKPLMGAREEIVCIDLIQDDGDSDSPLTKAVSPCAKRGDPSKPVGSGSIGRNEGREAELQHMLRTGQAVELRPGQAHRQEDSPSPAESSPISDLPEEQTLRCARTSGDHHSPRERTLNESGFRNERTMDHYSDLDKDMHTDTESHEGEEYDDQGCPRARRSSLAKRIANSSGYVGDRIKCVTTELYADSSKLSREQRALQVISQNTYILNPFNRAMLRFSELELKEKEGGGAAVDLADSQRERREGDGDGGEDRARCQGPARTGPGASALTDEAEKDGKRNPERSTHTHTLLPTSKSCCVLPPSNLSHPSLCLVVLPSVPLTPAHRDRLYRTPSTTPVRKPPLQTPTPALTPFHSLAPAHPHITLTPSPPRLSDKRQRLKEHRRTSALGLGPSGPHPDHDPNPTGDLVAPRLRWHGDQDKPKGKRQCKTKHTSQRERERERLGNEELREERDRKKLGNEELREEREREKLGNEELREEREREKLGNEELREERENKVNPNPSTLTPLSPVCGDPNPSDVVLYCLENRVCDVNHRDNAGYCALHEACARGWLAITQHLLEHGADVNCSAQEGTRPLHDAVENDHLEVVRLLLSYGADPTLATYSGRSLLRMTHSHGMEGFLSEYFSDLKGREDTDEGIYWEFYGSAVCESGEDPAAYDILANPPGPGEEEEEDSRQGFEFEFSDRPLLPCYNIQLSLSQGPRNWLLLSDVLKRLRMSSRAFRAAFAHLEVATIAEAEFYKQASLSQLFSCPDELAAFLPDSKELLDLVETSSELAALLGSSLECLDSRWEPKGARVKAKARS</sequence>
<dbReference type="SUPFAM" id="SSF48403">
    <property type="entry name" value="Ankyrin repeat"/>
    <property type="match status" value="1"/>
</dbReference>
<feature type="compositionally biased region" description="Pro residues" evidence="9">
    <location>
        <begin position="302"/>
        <end position="315"/>
    </location>
</feature>
<comment type="similarity">
    <text evidence="7">Belongs to the BCOR family.</text>
</comment>
<evidence type="ECO:0000259" key="11">
    <source>
        <dbReference type="Pfam" id="PF16553"/>
    </source>
</evidence>
<reference evidence="12" key="3">
    <citation type="submission" date="2025-09" db="UniProtKB">
        <authorList>
            <consortium name="Ensembl"/>
        </authorList>
    </citation>
    <scope>IDENTIFICATION</scope>
</reference>
<evidence type="ECO:0000313" key="12">
    <source>
        <dbReference type="Ensembl" id="ENSOMYP00000128158.1"/>
    </source>
</evidence>
<feature type="region of interest" description="Disordered" evidence="9">
    <location>
        <begin position="1013"/>
        <end position="1081"/>
    </location>
</feature>
<evidence type="ECO:0000256" key="1">
    <source>
        <dbReference type="ARBA" id="ARBA00004123"/>
    </source>
</evidence>
<feature type="region of interest" description="Disordered" evidence="9">
    <location>
        <begin position="486"/>
        <end position="635"/>
    </location>
</feature>
<keyword evidence="3" id="KW-0597">Phosphoprotein</keyword>
<dbReference type="InterPro" id="IPR002110">
    <property type="entry name" value="Ankyrin_rpt"/>
</dbReference>
<feature type="region of interest" description="Disordered" evidence="9">
    <location>
        <begin position="746"/>
        <end position="788"/>
    </location>
</feature>
<feature type="domain" description="BCL-6 corepressor PCGF1 binding" evidence="11">
    <location>
        <begin position="1461"/>
        <end position="1570"/>
    </location>
</feature>
<feature type="compositionally biased region" description="Basic and acidic residues" evidence="9">
    <location>
        <begin position="1023"/>
        <end position="1041"/>
    </location>
</feature>
<feature type="repeat" description="ANK" evidence="8">
    <location>
        <begin position="1355"/>
        <end position="1387"/>
    </location>
</feature>
<dbReference type="InterPro" id="IPR047144">
    <property type="entry name" value="BCOR-like"/>
</dbReference>
<dbReference type="SMART" id="SM00248">
    <property type="entry name" value="ANK"/>
    <property type="match status" value="2"/>
</dbReference>
<dbReference type="InterPro" id="IPR031628">
    <property type="entry name" value="BCOR"/>
</dbReference>
<dbReference type="Pfam" id="PF16553">
    <property type="entry name" value="PUFD"/>
    <property type="match status" value="1"/>
</dbReference>
<evidence type="ECO:0000256" key="3">
    <source>
        <dbReference type="ARBA" id="ARBA00022553"/>
    </source>
</evidence>
<reference evidence="12" key="1">
    <citation type="submission" date="2020-07" db="EMBL/GenBank/DDBJ databases">
        <title>A long reads based de novo assembly of the rainbow trout Arlee double haploid line genome.</title>
        <authorList>
            <person name="Gao G."/>
            <person name="Palti Y."/>
        </authorList>
    </citation>
    <scope>NUCLEOTIDE SEQUENCE [LARGE SCALE GENOMIC DNA]</scope>
</reference>
<evidence type="ECO:0000259" key="10">
    <source>
        <dbReference type="Pfam" id="PF15808"/>
    </source>
</evidence>
<keyword evidence="6" id="KW-0539">Nucleus</keyword>
<feature type="region of interest" description="Disordered" evidence="9">
    <location>
        <begin position="806"/>
        <end position="836"/>
    </location>
</feature>
<keyword evidence="5" id="KW-0832">Ubl conjugation</keyword>
<organism evidence="12 13">
    <name type="scientific">Oncorhynchus mykiss</name>
    <name type="common">Rainbow trout</name>
    <name type="synonym">Salmo gairdneri</name>
    <dbReference type="NCBI Taxonomy" id="8022"/>
    <lineage>
        <taxon>Eukaryota</taxon>
        <taxon>Metazoa</taxon>
        <taxon>Chordata</taxon>
        <taxon>Craniata</taxon>
        <taxon>Vertebrata</taxon>
        <taxon>Euteleostomi</taxon>
        <taxon>Actinopterygii</taxon>
        <taxon>Neopterygii</taxon>
        <taxon>Teleostei</taxon>
        <taxon>Protacanthopterygii</taxon>
        <taxon>Salmoniformes</taxon>
        <taxon>Salmonidae</taxon>
        <taxon>Salmoninae</taxon>
        <taxon>Oncorhynchus</taxon>
    </lineage>
</organism>
<feature type="compositionally biased region" description="Polar residues" evidence="9">
    <location>
        <begin position="575"/>
        <end position="594"/>
    </location>
</feature>
<evidence type="ECO:0000256" key="7">
    <source>
        <dbReference type="ARBA" id="ARBA00034703"/>
    </source>
</evidence>
<dbReference type="InterPro" id="IPR032365">
    <property type="entry name" value="PUFD"/>
</dbReference>
<dbReference type="Pfam" id="PF12796">
    <property type="entry name" value="Ank_2"/>
    <property type="match status" value="1"/>
</dbReference>
<feature type="compositionally biased region" description="Low complexity" evidence="9">
    <location>
        <begin position="331"/>
        <end position="354"/>
    </location>
</feature>
<evidence type="ECO:0000256" key="8">
    <source>
        <dbReference type="PROSITE-ProRule" id="PRU00023"/>
    </source>
</evidence>
<feature type="compositionally biased region" description="Low complexity" evidence="9">
    <location>
        <begin position="245"/>
        <end position="285"/>
    </location>
</feature>
<dbReference type="Gene3D" id="3.10.260.40">
    <property type="entry name" value="BCL-6 corepressor, PCGF1 binding domain"/>
    <property type="match status" value="1"/>
</dbReference>
<dbReference type="GO" id="GO:0003714">
    <property type="term" value="F:transcription corepressor activity"/>
    <property type="evidence" value="ECO:0007669"/>
    <property type="project" value="TreeGrafter"/>
</dbReference>
<dbReference type="Pfam" id="PF15808">
    <property type="entry name" value="BCOR"/>
    <property type="match status" value="1"/>
</dbReference>
<feature type="region of interest" description="Disordered" evidence="9">
    <location>
        <begin position="298"/>
        <end position="418"/>
    </location>
</feature>
<feature type="compositionally biased region" description="Low complexity" evidence="9">
    <location>
        <begin position="225"/>
        <end position="235"/>
    </location>
</feature>
<protein>
    <submittedName>
        <fullName evidence="12">BCL6 corepressor</fullName>
    </submittedName>
</protein>
<evidence type="ECO:0000256" key="2">
    <source>
        <dbReference type="ARBA" id="ARBA00022499"/>
    </source>
</evidence>
<feature type="region of interest" description="Disordered" evidence="9">
    <location>
        <begin position="209"/>
        <end position="286"/>
    </location>
</feature>
<dbReference type="Gene3D" id="1.25.40.20">
    <property type="entry name" value="Ankyrin repeat-containing domain"/>
    <property type="match status" value="1"/>
</dbReference>
<dbReference type="FunFam" id="1.25.40.20:FF:000032">
    <property type="entry name" value="BCL-6 corepressor isoform X1"/>
    <property type="match status" value="1"/>
</dbReference>
<evidence type="ECO:0000256" key="9">
    <source>
        <dbReference type="SAM" id="MobiDB-lite"/>
    </source>
</evidence>
<keyword evidence="13" id="KW-1185">Reference proteome</keyword>
<name>A0A8K9X5K1_ONCMY</name>
<feature type="compositionally biased region" description="Basic and acidic residues" evidence="9">
    <location>
        <begin position="1218"/>
        <end position="1281"/>
    </location>
</feature>
<dbReference type="Proteomes" id="UP000694395">
    <property type="component" value="Chromosome 18"/>
</dbReference>
<evidence type="ECO:0000256" key="5">
    <source>
        <dbReference type="ARBA" id="ARBA00022843"/>
    </source>
</evidence>
<feature type="compositionally biased region" description="Basic and acidic residues" evidence="9">
    <location>
        <begin position="891"/>
        <end position="932"/>
    </location>
</feature>
<reference evidence="12" key="2">
    <citation type="submission" date="2025-08" db="UniProtKB">
        <authorList>
            <consortium name="Ensembl"/>
        </authorList>
    </citation>
    <scope>IDENTIFICATION</scope>
</reference>
<keyword evidence="4" id="KW-0677">Repeat</keyword>
<accession>A0A8K9X5K1</accession>
<keyword evidence="8" id="KW-0040">ANK repeat</keyword>
<evidence type="ECO:0000313" key="13">
    <source>
        <dbReference type="Proteomes" id="UP000694395"/>
    </source>
</evidence>
<comment type="subcellular location">
    <subcellularLocation>
        <location evidence="1">Nucleus</location>
    </subcellularLocation>
</comment>
<dbReference type="InterPro" id="IPR036770">
    <property type="entry name" value="Ankyrin_rpt-contain_sf"/>
</dbReference>
<dbReference type="PANTHER" id="PTHR24117">
    <property type="entry name" value="AGAP007537-PB"/>
    <property type="match status" value="1"/>
</dbReference>
<dbReference type="PROSITE" id="PS50297">
    <property type="entry name" value="ANK_REP_REGION"/>
    <property type="match status" value="2"/>
</dbReference>
<evidence type="ECO:0000256" key="4">
    <source>
        <dbReference type="ARBA" id="ARBA00022737"/>
    </source>
</evidence>
<dbReference type="GeneTree" id="ENSGT00940000153737"/>
<dbReference type="InterPro" id="IPR038227">
    <property type="entry name" value="PUFD_som_sf"/>
</dbReference>